<reference evidence="2" key="1">
    <citation type="submission" date="2019-04" db="EMBL/GenBank/DDBJ databases">
        <authorList>
            <person name="Melise S."/>
            <person name="Noan J."/>
            <person name="Okalmin O."/>
        </authorList>
    </citation>
    <scope>NUCLEOTIDE SEQUENCE</scope>
    <source>
        <strain evidence="2">FN9</strain>
    </source>
</reference>
<sequence length="350" mass="39565">MSMAKTSSSLDQTHDVKDLLPPASFDSAFNGIVILPPIQQLVSDHRFNGVLNGLHVQVRGRKHGCVAIYAATDNKPSKVRWQKLRFSGRVAESDAGGSVSALHRHGTTIYPFLELAMVPRFTSGLQQKLQQFPVPQRRRCFNDKAISKTFETPHLVQRTGWLWVRLVYIQQLKAIFLHMPDIIANEHSFNPEAGVYQCCRHRRVLGCLPYSAVTVTKIRIHHARLSTVLVSKASITCDKEHIQHPVRGAKGRFNRYEIGNLAGVNCIMLCTVLWSPDEVSYSLGSDAYPHRLRLSNIYPCPFRRLMVHWKISTVVTLMVLAIGHRQNRTHHLPKPQGGHNNTGITKRARQ</sequence>
<gene>
    <name evidence="2" type="ORF">FUG_LOCUS34913</name>
</gene>
<evidence type="ECO:0000256" key="1">
    <source>
        <dbReference type="SAM" id="MobiDB-lite"/>
    </source>
</evidence>
<name>A0A4E9DJH4_GIBZA</name>
<protein>
    <submittedName>
        <fullName evidence="2">Uncharacterized protein</fullName>
    </submittedName>
</protein>
<accession>A0A4E9DJH4</accession>
<evidence type="ECO:0000313" key="2">
    <source>
        <dbReference type="EMBL" id="VIO52460.1"/>
    </source>
</evidence>
<proteinExistence type="predicted"/>
<organism evidence="2">
    <name type="scientific">Gibberella zeae</name>
    <name type="common">Wheat head blight fungus</name>
    <name type="synonym">Fusarium graminearum</name>
    <dbReference type="NCBI Taxonomy" id="5518"/>
    <lineage>
        <taxon>Eukaryota</taxon>
        <taxon>Fungi</taxon>
        <taxon>Dikarya</taxon>
        <taxon>Ascomycota</taxon>
        <taxon>Pezizomycotina</taxon>
        <taxon>Sordariomycetes</taxon>
        <taxon>Hypocreomycetidae</taxon>
        <taxon>Hypocreales</taxon>
        <taxon>Nectriaceae</taxon>
        <taxon>Fusarium</taxon>
    </lineage>
</organism>
<feature type="region of interest" description="Disordered" evidence="1">
    <location>
        <begin position="328"/>
        <end position="350"/>
    </location>
</feature>
<dbReference type="AlphaFoldDB" id="A0A4E9DJH4"/>
<dbReference type="EMBL" id="CAAKMV010000033">
    <property type="protein sequence ID" value="VIO52460.1"/>
    <property type="molecule type" value="Genomic_DNA"/>
</dbReference>